<evidence type="ECO:0000313" key="2">
    <source>
        <dbReference type="Proteomes" id="UP001060085"/>
    </source>
</evidence>
<name>A0ACC0C8D2_CATRO</name>
<gene>
    <name evidence="1" type="ORF">M9H77_02413</name>
</gene>
<reference evidence="2" key="1">
    <citation type="journal article" date="2023" name="Nat. Plants">
        <title>Single-cell RNA sequencing provides a high-resolution roadmap for understanding the multicellular compartmentation of specialized metabolism.</title>
        <authorList>
            <person name="Sun S."/>
            <person name="Shen X."/>
            <person name="Li Y."/>
            <person name="Li Y."/>
            <person name="Wang S."/>
            <person name="Li R."/>
            <person name="Zhang H."/>
            <person name="Shen G."/>
            <person name="Guo B."/>
            <person name="Wei J."/>
            <person name="Xu J."/>
            <person name="St-Pierre B."/>
            <person name="Chen S."/>
            <person name="Sun C."/>
        </authorList>
    </citation>
    <scope>NUCLEOTIDE SEQUENCE [LARGE SCALE GENOMIC DNA]</scope>
</reference>
<proteinExistence type="predicted"/>
<keyword evidence="2" id="KW-1185">Reference proteome</keyword>
<comment type="caution">
    <text evidence="1">The sequence shown here is derived from an EMBL/GenBank/DDBJ whole genome shotgun (WGS) entry which is preliminary data.</text>
</comment>
<dbReference type="EMBL" id="CM044701">
    <property type="protein sequence ID" value="KAI5681186.1"/>
    <property type="molecule type" value="Genomic_DNA"/>
</dbReference>
<organism evidence="1 2">
    <name type="scientific">Catharanthus roseus</name>
    <name type="common">Madagascar periwinkle</name>
    <name type="synonym">Vinca rosea</name>
    <dbReference type="NCBI Taxonomy" id="4058"/>
    <lineage>
        <taxon>Eukaryota</taxon>
        <taxon>Viridiplantae</taxon>
        <taxon>Streptophyta</taxon>
        <taxon>Embryophyta</taxon>
        <taxon>Tracheophyta</taxon>
        <taxon>Spermatophyta</taxon>
        <taxon>Magnoliopsida</taxon>
        <taxon>eudicotyledons</taxon>
        <taxon>Gunneridae</taxon>
        <taxon>Pentapetalae</taxon>
        <taxon>asterids</taxon>
        <taxon>lamiids</taxon>
        <taxon>Gentianales</taxon>
        <taxon>Apocynaceae</taxon>
        <taxon>Rauvolfioideae</taxon>
        <taxon>Vinceae</taxon>
        <taxon>Catharanthinae</taxon>
        <taxon>Catharanthus</taxon>
    </lineage>
</organism>
<protein>
    <submittedName>
        <fullName evidence="1">Uncharacterized protein</fullName>
    </submittedName>
</protein>
<dbReference type="Proteomes" id="UP001060085">
    <property type="component" value="Linkage Group LG01"/>
</dbReference>
<sequence>MAKKGGGSSMYFPTSSQTKDGRERVHWEDRLYAYALLYVLQLALSRYKVKEALNQTQRKFSIKTRRTLPQTVEYPTVSGRITSGENLPKQKPTADGRFNLLLAVFGGRRGLFAQITIG</sequence>
<evidence type="ECO:0000313" key="1">
    <source>
        <dbReference type="EMBL" id="KAI5681186.1"/>
    </source>
</evidence>
<accession>A0ACC0C8D2</accession>